<dbReference type="Proteomes" id="UP001196843">
    <property type="component" value="Unassembled WGS sequence"/>
</dbReference>
<dbReference type="EMBL" id="JAEUAW010000013">
    <property type="protein sequence ID" value="MBW9095060.1"/>
    <property type="molecule type" value="Genomic_DNA"/>
</dbReference>
<accession>A0ABS7HQS1</accession>
<evidence type="ECO:0000313" key="1">
    <source>
        <dbReference type="EMBL" id="MBW9095060.1"/>
    </source>
</evidence>
<sequence>MRFAGVLPSDAPDPMDELRKRVRALPFPLMGLEPQPAVEDFDSFSTAEATDAHAAWSITVGVNYTLWRNPDDRDDPVNLADLDDDARERLDVEPPWPRPAWILDHVRRLHFPRLREAVRTTWDRDPSERSTLTHHLVHHANDVLMNGFREELGLPMGPPPPGYDPFSGGWRVTAAAMNTRATVAVDGVEREASEIDTDPFVYAVGVRLAPDRVATAVIPRDDLPYVRVALATRTGSSTAS</sequence>
<name>A0ABS7HQS1_9MICO</name>
<protein>
    <submittedName>
        <fullName evidence="1">Uncharacterized protein</fullName>
    </submittedName>
</protein>
<comment type="caution">
    <text evidence="1">The sequence shown here is derived from an EMBL/GenBank/DDBJ whole genome shotgun (WGS) entry which is preliminary data.</text>
</comment>
<reference evidence="1 2" key="1">
    <citation type="journal article" date="2021" name="MBio">
        <title>Poor Competitiveness of Bradyrhizobium in Pigeon Pea Root Colonization in Indian Soils.</title>
        <authorList>
            <person name="Chalasani D."/>
            <person name="Basu A."/>
            <person name="Pullabhotla S.V.S.R.N."/>
            <person name="Jorrin B."/>
            <person name="Neal A.L."/>
            <person name="Poole P.S."/>
            <person name="Podile A.R."/>
            <person name="Tkacz A."/>
        </authorList>
    </citation>
    <scope>NUCLEOTIDE SEQUENCE [LARGE SCALE GENOMIC DNA]</scope>
    <source>
        <strain evidence="1 2">HU14</strain>
    </source>
</reference>
<evidence type="ECO:0000313" key="2">
    <source>
        <dbReference type="Proteomes" id="UP001196843"/>
    </source>
</evidence>
<gene>
    <name evidence="1" type="ORF">JNB62_15330</name>
</gene>
<dbReference type="RefSeq" id="WP_220301763.1">
    <property type="nucleotide sequence ID" value="NZ_JAEUAW010000013.1"/>
</dbReference>
<proteinExistence type="predicted"/>
<keyword evidence="2" id="KW-1185">Reference proteome</keyword>
<organism evidence="1 2">
    <name type="scientific">Microbacterium jejuense</name>
    <dbReference type="NCBI Taxonomy" id="1263637"/>
    <lineage>
        <taxon>Bacteria</taxon>
        <taxon>Bacillati</taxon>
        <taxon>Actinomycetota</taxon>
        <taxon>Actinomycetes</taxon>
        <taxon>Micrococcales</taxon>
        <taxon>Microbacteriaceae</taxon>
        <taxon>Microbacterium</taxon>
    </lineage>
</organism>